<keyword evidence="3" id="KW-1185">Reference proteome</keyword>
<dbReference type="Proteomes" id="UP001623852">
    <property type="component" value="Chromosome"/>
</dbReference>
<reference evidence="2 3" key="1">
    <citation type="submission" date="2024-03" db="EMBL/GenBank/DDBJ databases">
        <title>Flavobacterium soyae.</title>
        <authorList>
            <person name="Zheng W."/>
        </authorList>
    </citation>
    <scope>NUCLEOTIDE SEQUENCE [LARGE SCALE GENOMIC DNA]</scope>
    <source>
        <strain evidence="2 3">55</strain>
    </source>
</reference>
<evidence type="ECO:0000313" key="3">
    <source>
        <dbReference type="Proteomes" id="UP001623852"/>
    </source>
</evidence>
<dbReference type="InterPro" id="IPR019734">
    <property type="entry name" value="TPR_rpt"/>
</dbReference>
<evidence type="ECO:0008006" key="4">
    <source>
        <dbReference type="Google" id="ProtNLM"/>
    </source>
</evidence>
<feature type="repeat" description="TPR" evidence="1">
    <location>
        <begin position="56"/>
        <end position="89"/>
    </location>
</feature>
<dbReference type="PROSITE" id="PS50005">
    <property type="entry name" value="TPR"/>
    <property type="match status" value="1"/>
</dbReference>
<evidence type="ECO:0000313" key="2">
    <source>
        <dbReference type="EMBL" id="WYZ18896.1"/>
    </source>
</evidence>
<gene>
    <name evidence="2" type="ORF">AABD74_17235</name>
</gene>
<sequence length="204" mass="24305">MKWFVTLKTKFKDRFFKSNLKESLVNLEKGKELYSTSRFQEAIVHLDNVVNYEFDSTAYELRASCFQKLDHHYKAIEDFDKVIEFNPLEFSYYYHRAVSKKAIFDFTGQIEDLHNCIHYYKKNKNIEIGLLKTFETDLITAGNHIEKLKHNISSFHNNSYLEIKTLLSDCLYQIKKIKLRANKIRTPFRQIKKEELSSIINPET</sequence>
<dbReference type="EMBL" id="CP150845">
    <property type="protein sequence ID" value="WYZ18896.1"/>
    <property type="molecule type" value="Genomic_DNA"/>
</dbReference>
<dbReference type="RefSeq" id="WP_232681985.1">
    <property type="nucleotide sequence ID" value="NZ_CP150845.1"/>
</dbReference>
<dbReference type="InterPro" id="IPR011990">
    <property type="entry name" value="TPR-like_helical_dom_sf"/>
</dbReference>
<accession>A0ABZ2UD87</accession>
<name>A0ABZ2UD87_9FLAO</name>
<protein>
    <recommendedName>
        <fullName evidence="4">Tetratricopeptide repeat protein</fullName>
    </recommendedName>
</protein>
<proteinExistence type="predicted"/>
<keyword evidence="1" id="KW-0802">TPR repeat</keyword>
<evidence type="ECO:0000256" key="1">
    <source>
        <dbReference type="PROSITE-ProRule" id="PRU00339"/>
    </source>
</evidence>
<dbReference type="Gene3D" id="1.25.40.10">
    <property type="entry name" value="Tetratricopeptide repeat domain"/>
    <property type="match status" value="1"/>
</dbReference>
<dbReference type="SUPFAM" id="SSF48452">
    <property type="entry name" value="TPR-like"/>
    <property type="match status" value="1"/>
</dbReference>
<organism evidence="2 3">
    <name type="scientific">Flavobacterium soyae</name>
    <dbReference type="NCBI Taxonomy" id="2903098"/>
    <lineage>
        <taxon>Bacteria</taxon>
        <taxon>Pseudomonadati</taxon>
        <taxon>Bacteroidota</taxon>
        <taxon>Flavobacteriia</taxon>
        <taxon>Flavobacteriales</taxon>
        <taxon>Flavobacteriaceae</taxon>
        <taxon>Flavobacterium</taxon>
    </lineage>
</organism>